<protein>
    <submittedName>
        <fullName evidence="1">Uncharacterized protein</fullName>
    </submittedName>
</protein>
<organism evidence="1 2">
    <name type="scientific">Acropora cervicornis</name>
    <name type="common">Staghorn coral</name>
    <dbReference type="NCBI Taxonomy" id="6130"/>
    <lineage>
        <taxon>Eukaryota</taxon>
        <taxon>Metazoa</taxon>
        <taxon>Cnidaria</taxon>
        <taxon>Anthozoa</taxon>
        <taxon>Hexacorallia</taxon>
        <taxon>Scleractinia</taxon>
        <taxon>Astrocoeniina</taxon>
        <taxon>Acroporidae</taxon>
        <taxon>Acropora</taxon>
    </lineage>
</organism>
<dbReference type="Proteomes" id="UP001249851">
    <property type="component" value="Unassembled WGS sequence"/>
</dbReference>
<comment type="caution">
    <text evidence="1">The sequence shown here is derived from an EMBL/GenBank/DDBJ whole genome shotgun (WGS) entry which is preliminary data.</text>
</comment>
<reference evidence="1" key="1">
    <citation type="journal article" date="2023" name="G3 (Bethesda)">
        <title>Whole genome assembly and annotation of the endangered Caribbean coral Acropora cervicornis.</title>
        <authorList>
            <person name="Selwyn J.D."/>
            <person name="Vollmer S.V."/>
        </authorList>
    </citation>
    <scope>NUCLEOTIDE SEQUENCE</scope>
    <source>
        <strain evidence="1">K2</strain>
    </source>
</reference>
<keyword evidence="2" id="KW-1185">Reference proteome</keyword>
<accession>A0AAD9PZK7</accession>
<sequence>MTQETSKKLKDTFNTASFQVLTYPTIGKAPDGTRKLSLFSSQQEMPTLVSQLSDVFSGHDSISFWEQMKMVAGEVGNIVKYFALGLESTACKRIMLNPDLSRNVKKLVIKEMDNELEELCKKKKNSILRQTKQEELLSSCSSNIKRTSKNATPNPCIKATITAAIFRQRCPEMSAVAYWTGCMALEMLLSCHPSTVVSELKELGKDHDQELLNSKQQLEWDNEIKKGTDMLKARTPLSS</sequence>
<evidence type="ECO:0000313" key="1">
    <source>
        <dbReference type="EMBL" id="KAK2551936.1"/>
    </source>
</evidence>
<proteinExistence type="predicted"/>
<dbReference type="AlphaFoldDB" id="A0AAD9PZK7"/>
<name>A0AAD9PZK7_ACRCE</name>
<gene>
    <name evidence="1" type="ORF">P5673_026930</name>
</gene>
<reference evidence="1" key="2">
    <citation type="journal article" date="2023" name="Science">
        <title>Genomic signatures of disease resistance in endangered staghorn corals.</title>
        <authorList>
            <person name="Vollmer S.V."/>
            <person name="Selwyn J.D."/>
            <person name="Despard B.A."/>
            <person name="Roesel C.L."/>
        </authorList>
    </citation>
    <scope>NUCLEOTIDE SEQUENCE</scope>
    <source>
        <strain evidence="1">K2</strain>
    </source>
</reference>
<evidence type="ECO:0000313" key="2">
    <source>
        <dbReference type="Proteomes" id="UP001249851"/>
    </source>
</evidence>
<dbReference type="EMBL" id="JARQWQ010000091">
    <property type="protein sequence ID" value="KAK2551936.1"/>
    <property type="molecule type" value="Genomic_DNA"/>
</dbReference>